<proteinExistence type="predicted"/>
<evidence type="ECO:0000313" key="2">
    <source>
        <dbReference type="EMBL" id="SHK34409.1"/>
    </source>
</evidence>
<sequence>MRYLGIAGVFLIPLGYYHVLFSLIGMVCLGIAMKDLLDRAGHGDYYIKYLIGLAPAIVGGYWLRGILGEEEIGLLYLTLFTVLVVGGIYLQSVGYAKVSEHFKSDELALGGYLLTVGSALALFYVGLPIMALAVLLMAYGFYRIDV</sequence>
<keyword evidence="3" id="KW-1185">Reference proteome</keyword>
<dbReference type="AlphaFoldDB" id="A0A1M6RPM0"/>
<reference evidence="2 3" key="1">
    <citation type="submission" date="2016-11" db="EMBL/GenBank/DDBJ databases">
        <authorList>
            <person name="Jaros S."/>
            <person name="Januszkiewicz K."/>
            <person name="Wedrychowicz H."/>
        </authorList>
    </citation>
    <scope>NUCLEOTIDE SEQUENCE [LARGE SCALE GENOMIC DNA]</scope>
    <source>
        <strain evidence="2 3">DSM 19557</strain>
    </source>
</reference>
<evidence type="ECO:0000313" key="3">
    <source>
        <dbReference type="Proteomes" id="UP000189810"/>
    </source>
</evidence>
<feature type="transmembrane region" description="Helical" evidence="1">
    <location>
        <begin position="45"/>
        <end position="62"/>
    </location>
</feature>
<feature type="transmembrane region" description="Helical" evidence="1">
    <location>
        <begin position="74"/>
        <end position="92"/>
    </location>
</feature>
<keyword evidence="1" id="KW-0812">Transmembrane</keyword>
<organism evidence="2 3">
    <name type="scientific">Thermocrinis minervae</name>
    <dbReference type="NCBI Taxonomy" id="381751"/>
    <lineage>
        <taxon>Bacteria</taxon>
        <taxon>Pseudomonadati</taxon>
        <taxon>Aquificota</taxon>
        <taxon>Aquificia</taxon>
        <taxon>Aquificales</taxon>
        <taxon>Aquificaceae</taxon>
        <taxon>Thermocrinis</taxon>
    </lineage>
</organism>
<feature type="transmembrane region" description="Helical" evidence="1">
    <location>
        <begin position="7"/>
        <end position="33"/>
    </location>
</feature>
<keyword evidence="1" id="KW-1133">Transmembrane helix</keyword>
<protein>
    <submittedName>
        <fullName evidence="2">Uncharacterized protein</fullName>
    </submittedName>
</protein>
<gene>
    <name evidence="2" type="ORF">SAMN05444391_0726</name>
</gene>
<dbReference type="EMBL" id="LT670846">
    <property type="protein sequence ID" value="SHK34409.1"/>
    <property type="molecule type" value="Genomic_DNA"/>
</dbReference>
<evidence type="ECO:0000256" key="1">
    <source>
        <dbReference type="SAM" id="Phobius"/>
    </source>
</evidence>
<accession>A0A1M6RPM0</accession>
<dbReference type="RefSeq" id="WP_079653872.1">
    <property type="nucleotide sequence ID" value="NZ_LT670846.1"/>
</dbReference>
<feature type="transmembrane region" description="Helical" evidence="1">
    <location>
        <begin position="112"/>
        <end position="142"/>
    </location>
</feature>
<keyword evidence="1" id="KW-0472">Membrane</keyword>
<dbReference type="STRING" id="381751.SAMN05444391_0726"/>
<name>A0A1M6RPM0_9AQUI</name>
<dbReference type="Proteomes" id="UP000189810">
    <property type="component" value="Chromosome I"/>
</dbReference>